<accession>A0A5E4FV94</accession>
<dbReference type="EMBL" id="CABIKO010000214">
    <property type="protein sequence ID" value="VVA31394.1"/>
    <property type="molecule type" value="Genomic_DNA"/>
</dbReference>
<sequence>MTSLHWRLEGSLPASTLLTPLGGCVPASTEDGELRKAAEAFRQAEGGGVSGGVDKKESKAVVREEKGYARMEGNGSLFYLDEEGIV</sequence>
<evidence type="ECO:0000313" key="2">
    <source>
        <dbReference type="EMBL" id="VVA31394.1"/>
    </source>
</evidence>
<evidence type="ECO:0000313" key="1">
    <source>
        <dbReference type="EMBL" id="KAI5328792.1"/>
    </source>
</evidence>
<keyword evidence="4" id="KW-1185">Reference proteome</keyword>
<dbReference type="InParanoid" id="A0A5E4FV94"/>
<protein>
    <submittedName>
        <fullName evidence="2">PREDICTED: dehydration-responsive element-binding 1A</fullName>
    </submittedName>
</protein>
<reference evidence="2" key="1">
    <citation type="submission" date="2019-07" db="EMBL/GenBank/DDBJ databases">
        <authorList>
            <person name="Alioto T."/>
            <person name="Alioto T."/>
            <person name="Gomez Garrido J."/>
        </authorList>
    </citation>
    <scope>NUCLEOTIDE SEQUENCE</scope>
</reference>
<dbReference type="Proteomes" id="UP001054821">
    <property type="component" value="Chromosome 5"/>
</dbReference>
<name>A0A5E4FV94_PRUDU</name>
<dbReference type="AlphaFoldDB" id="A0A5E4FV94"/>
<dbReference type="EMBL" id="JAJFAZ020000005">
    <property type="protein sequence ID" value="KAI5328792.1"/>
    <property type="molecule type" value="Genomic_DNA"/>
</dbReference>
<proteinExistence type="predicted"/>
<dbReference type="Gramene" id="VVA31394">
    <property type="protein sequence ID" value="VVA31394"/>
    <property type="gene ID" value="Prudul26B012657"/>
</dbReference>
<gene>
    <name evidence="2" type="ORF">ALMOND_2B012657</name>
    <name evidence="1" type="ORF">L3X38_028189</name>
</gene>
<evidence type="ECO:0000313" key="4">
    <source>
        <dbReference type="Proteomes" id="UP001054821"/>
    </source>
</evidence>
<evidence type="ECO:0000313" key="3">
    <source>
        <dbReference type="Proteomes" id="UP000327085"/>
    </source>
</evidence>
<dbReference type="Proteomes" id="UP000327085">
    <property type="component" value="Chromosome 5"/>
</dbReference>
<reference evidence="3" key="2">
    <citation type="journal article" date="2020" name="Plant J.">
        <title>Transposons played a major role in the diversification between the closely related almond and peach genomes: results from the almond genome sequence.</title>
        <authorList>
            <person name="Alioto T."/>
            <person name="Alexiou K.G."/>
            <person name="Bardil A."/>
            <person name="Barteri F."/>
            <person name="Castanera R."/>
            <person name="Cruz F."/>
            <person name="Dhingra A."/>
            <person name="Duval H."/>
            <person name="Fernandez I Marti A."/>
            <person name="Frias L."/>
            <person name="Galan B."/>
            <person name="Garcia J.L."/>
            <person name="Howad W."/>
            <person name="Gomez-Garrido J."/>
            <person name="Gut M."/>
            <person name="Julca I."/>
            <person name="Morata J."/>
            <person name="Puigdomenech P."/>
            <person name="Ribeca P."/>
            <person name="Rubio Cabetas M.J."/>
            <person name="Vlasova A."/>
            <person name="Wirthensohn M."/>
            <person name="Garcia-Mas J."/>
            <person name="Gabaldon T."/>
            <person name="Casacuberta J.M."/>
            <person name="Arus P."/>
        </authorList>
    </citation>
    <scope>NUCLEOTIDE SEQUENCE [LARGE SCALE GENOMIC DNA]</scope>
    <source>
        <strain evidence="3">cv. Texas</strain>
    </source>
</reference>
<reference evidence="1 4" key="3">
    <citation type="journal article" date="2022" name="G3 (Bethesda)">
        <title>Whole-genome sequence and methylome profiling of the almond [Prunus dulcis (Mill.) D.A. Webb] cultivar 'Nonpareil'.</title>
        <authorList>
            <person name="D'Amico-Willman K.M."/>
            <person name="Ouma W.Z."/>
            <person name="Meulia T."/>
            <person name="Sideli G.M."/>
            <person name="Gradziel T.M."/>
            <person name="Fresnedo-Ramirez J."/>
        </authorList>
    </citation>
    <scope>NUCLEOTIDE SEQUENCE [LARGE SCALE GENOMIC DNA]</scope>
    <source>
        <strain evidence="1">Clone GOH B32 T37-40</strain>
    </source>
</reference>
<organism evidence="2 3">
    <name type="scientific">Prunus dulcis</name>
    <name type="common">Almond</name>
    <name type="synonym">Amygdalus dulcis</name>
    <dbReference type="NCBI Taxonomy" id="3755"/>
    <lineage>
        <taxon>Eukaryota</taxon>
        <taxon>Viridiplantae</taxon>
        <taxon>Streptophyta</taxon>
        <taxon>Embryophyta</taxon>
        <taxon>Tracheophyta</taxon>
        <taxon>Spermatophyta</taxon>
        <taxon>Magnoliopsida</taxon>
        <taxon>eudicotyledons</taxon>
        <taxon>Gunneridae</taxon>
        <taxon>Pentapetalae</taxon>
        <taxon>rosids</taxon>
        <taxon>fabids</taxon>
        <taxon>Rosales</taxon>
        <taxon>Rosaceae</taxon>
        <taxon>Amygdaloideae</taxon>
        <taxon>Amygdaleae</taxon>
        <taxon>Prunus</taxon>
    </lineage>
</organism>